<dbReference type="AlphaFoldDB" id="A0A833MWJ8"/>
<organism evidence="1 2">
    <name type="scientific">Methylorubrum populi</name>
    <dbReference type="NCBI Taxonomy" id="223967"/>
    <lineage>
        <taxon>Bacteria</taxon>
        <taxon>Pseudomonadati</taxon>
        <taxon>Pseudomonadota</taxon>
        <taxon>Alphaproteobacteria</taxon>
        <taxon>Hyphomicrobiales</taxon>
        <taxon>Methylobacteriaceae</taxon>
        <taxon>Methylorubrum</taxon>
    </lineage>
</organism>
<protein>
    <submittedName>
        <fullName evidence="1">Uncharacterized protein</fullName>
    </submittedName>
</protein>
<proteinExistence type="predicted"/>
<dbReference type="EMBL" id="WEKV01000010">
    <property type="protein sequence ID" value="KAB7784392.1"/>
    <property type="molecule type" value="Genomic_DNA"/>
</dbReference>
<comment type="caution">
    <text evidence="1">The sequence shown here is derived from an EMBL/GenBank/DDBJ whole genome shotgun (WGS) entry which is preliminary data.</text>
</comment>
<dbReference type="Proteomes" id="UP000469949">
    <property type="component" value="Unassembled WGS sequence"/>
</dbReference>
<reference evidence="1 2" key="1">
    <citation type="submission" date="2019-10" db="EMBL/GenBank/DDBJ databases">
        <title>Draft Genome Sequence of the Caffeine Degrading Methylotroph Methylorubrum populi PINKEL.</title>
        <authorList>
            <person name="Dawson S.C."/>
            <person name="Zhang X."/>
            <person name="Wright M.E."/>
            <person name="Sharma G."/>
            <person name="Langner J.T."/>
            <person name="Ditty J.L."/>
            <person name="Subuyuj G.A."/>
        </authorList>
    </citation>
    <scope>NUCLEOTIDE SEQUENCE [LARGE SCALE GENOMIC DNA]</scope>
    <source>
        <strain evidence="1 2">Pinkel</strain>
    </source>
</reference>
<gene>
    <name evidence="1" type="ORF">F8B43_2425</name>
</gene>
<name>A0A833MWJ8_9HYPH</name>
<evidence type="ECO:0000313" key="2">
    <source>
        <dbReference type="Proteomes" id="UP000469949"/>
    </source>
</evidence>
<accession>A0A833MWJ8</accession>
<sequence>MRLFLALETMKSVMNDTQIAALRGRITEFSAKKSGGR</sequence>
<evidence type="ECO:0000313" key="1">
    <source>
        <dbReference type="EMBL" id="KAB7784392.1"/>
    </source>
</evidence>